<feature type="chain" id="PRO_5045781784" evidence="1">
    <location>
        <begin position="20"/>
        <end position="358"/>
    </location>
</feature>
<proteinExistence type="predicted"/>
<name>A0ABZ2Z712_9BACT</name>
<dbReference type="Proteomes" id="UP001449657">
    <property type="component" value="Chromosome"/>
</dbReference>
<dbReference type="InterPro" id="IPR011486">
    <property type="entry name" value="BBP2"/>
</dbReference>
<evidence type="ECO:0000256" key="1">
    <source>
        <dbReference type="SAM" id="SignalP"/>
    </source>
</evidence>
<dbReference type="EMBL" id="CP150096">
    <property type="protein sequence ID" value="WZN47635.1"/>
    <property type="molecule type" value="Genomic_DNA"/>
</dbReference>
<organism evidence="2 3">
    <name type="scientific">Chitinophaga caseinilytica</name>
    <dbReference type="NCBI Taxonomy" id="2267521"/>
    <lineage>
        <taxon>Bacteria</taxon>
        <taxon>Pseudomonadati</taxon>
        <taxon>Bacteroidota</taxon>
        <taxon>Chitinophagia</taxon>
        <taxon>Chitinophagales</taxon>
        <taxon>Chitinophagaceae</taxon>
        <taxon>Chitinophaga</taxon>
    </lineage>
</organism>
<protein>
    <submittedName>
        <fullName evidence="2">Porin</fullName>
    </submittedName>
</protein>
<keyword evidence="1" id="KW-0732">Signal</keyword>
<accession>A0ABZ2Z712</accession>
<dbReference type="Pfam" id="PF07642">
    <property type="entry name" value="BBP2"/>
    <property type="match status" value="1"/>
</dbReference>
<sequence length="358" mass="39923">MKKISMIAAAAMACMQATAQQLPEKTEPKLTISGYAEAYYVFDFNKPEDHSRPGFLYNHARHNELNINLAMLKANYSADRVRGNVAIMAGTYAQYNMASEQELVRHIYEANAGVRIGKGLWVDAGILPSHIGFESAIGKDNFTLTRSLMAENSPYYEAGAKISWTPNDKWYFAAMYLNGWQRIKRPDANQTPGFGSQITYKPTGKVTLNWSTFIGNDKPDSVRQMRYFSDLYGTFALTGKLSLIAGLDIGAEKKGKDVDGMNAWFAPILIARYAFTDKIAMAGRYEYYNDADGVIIATGTPNGFRTSGYSLNLDVSPVSQVMFRLEGKLYNSKDDIFLKGEQPRKENFSIATSLAFSF</sequence>
<reference evidence="2 3" key="1">
    <citation type="submission" date="2024-03" db="EMBL/GenBank/DDBJ databases">
        <title>Chitinophaga caseinilytica sp. nov., a casein hydrolysing bacterium isolated from forest soil.</title>
        <authorList>
            <person name="Lee D.S."/>
            <person name="Han D.M."/>
            <person name="Baek J.H."/>
            <person name="Choi D.G."/>
            <person name="Jeon J.H."/>
            <person name="Jeon C.O."/>
        </authorList>
    </citation>
    <scope>NUCLEOTIDE SEQUENCE [LARGE SCALE GENOMIC DNA]</scope>
    <source>
        <strain evidence="2 3">KACC 19118</strain>
    </source>
</reference>
<evidence type="ECO:0000313" key="3">
    <source>
        <dbReference type="Proteomes" id="UP001449657"/>
    </source>
</evidence>
<feature type="signal peptide" evidence="1">
    <location>
        <begin position="1"/>
        <end position="19"/>
    </location>
</feature>
<dbReference type="RefSeq" id="WP_341842262.1">
    <property type="nucleotide sequence ID" value="NZ_CP149792.1"/>
</dbReference>
<gene>
    <name evidence="2" type="ORF">WJU22_05525</name>
</gene>
<evidence type="ECO:0000313" key="2">
    <source>
        <dbReference type="EMBL" id="WZN47635.1"/>
    </source>
</evidence>
<keyword evidence="3" id="KW-1185">Reference proteome</keyword>
<dbReference type="SUPFAM" id="SSF56935">
    <property type="entry name" value="Porins"/>
    <property type="match status" value="1"/>
</dbReference>